<name>A0A2K8L3T0_9PROT</name>
<feature type="domain" description="HTH cro/C1-type" evidence="1">
    <location>
        <begin position="21"/>
        <end position="67"/>
    </location>
</feature>
<dbReference type="AlphaFoldDB" id="A0A2K8L3T0"/>
<dbReference type="KEGG" id="mfn:Ga0123462_1124"/>
<reference evidence="2 3" key="1">
    <citation type="submission" date="2016-12" db="EMBL/GenBank/DDBJ databases">
        <title>Isolation and genomic insights into novel planktonic Zetaproteobacteria from stratified waters of the Chesapeake Bay.</title>
        <authorList>
            <person name="McAllister S.M."/>
            <person name="Kato S."/>
            <person name="Chan C.S."/>
            <person name="Chiu B.K."/>
            <person name="Field E.K."/>
        </authorList>
    </citation>
    <scope>NUCLEOTIDE SEQUENCE [LARGE SCALE GENOMIC DNA]</scope>
    <source>
        <strain evidence="2 3">CP-8</strain>
    </source>
</reference>
<dbReference type="EMBL" id="CP018800">
    <property type="protein sequence ID" value="ATX81988.1"/>
    <property type="molecule type" value="Genomic_DNA"/>
</dbReference>
<dbReference type="Gene3D" id="1.10.260.40">
    <property type="entry name" value="lambda repressor-like DNA-binding domains"/>
    <property type="match status" value="1"/>
</dbReference>
<dbReference type="Proteomes" id="UP000231637">
    <property type="component" value="Chromosome"/>
</dbReference>
<protein>
    <submittedName>
        <fullName evidence="2">Helix-turn-helix protein</fullName>
    </submittedName>
</protein>
<evidence type="ECO:0000313" key="2">
    <source>
        <dbReference type="EMBL" id="ATX81988.1"/>
    </source>
</evidence>
<dbReference type="OrthoDB" id="5420607at2"/>
<evidence type="ECO:0000313" key="3">
    <source>
        <dbReference type="Proteomes" id="UP000231637"/>
    </source>
</evidence>
<proteinExistence type="predicted"/>
<dbReference type="InterPro" id="IPR010982">
    <property type="entry name" value="Lambda_DNA-bd_dom_sf"/>
</dbReference>
<dbReference type="InterPro" id="IPR001387">
    <property type="entry name" value="Cro/C1-type_HTH"/>
</dbReference>
<keyword evidence="3" id="KW-1185">Reference proteome</keyword>
<dbReference type="SUPFAM" id="SSF47413">
    <property type="entry name" value="lambda repressor-like DNA-binding domains"/>
    <property type="match status" value="1"/>
</dbReference>
<accession>A0A2K8L3T0</accession>
<dbReference type="Pfam" id="PF01381">
    <property type="entry name" value="HTH_3"/>
    <property type="match status" value="1"/>
</dbReference>
<dbReference type="GO" id="GO:0003677">
    <property type="term" value="F:DNA binding"/>
    <property type="evidence" value="ECO:0007669"/>
    <property type="project" value="InterPro"/>
</dbReference>
<dbReference type="CDD" id="cd00093">
    <property type="entry name" value="HTH_XRE"/>
    <property type="match status" value="1"/>
</dbReference>
<evidence type="ECO:0000259" key="1">
    <source>
        <dbReference type="Pfam" id="PF01381"/>
    </source>
</evidence>
<organism evidence="2 3">
    <name type="scientific">Mariprofundus ferrinatatus</name>
    <dbReference type="NCBI Taxonomy" id="1921087"/>
    <lineage>
        <taxon>Bacteria</taxon>
        <taxon>Pseudomonadati</taxon>
        <taxon>Pseudomonadota</taxon>
        <taxon>Candidatius Mariprofundia</taxon>
        <taxon>Mariprofundales</taxon>
        <taxon>Mariprofundaceae</taxon>
        <taxon>Mariprofundus</taxon>
    </lineage>
</organism>
<gene>
    <name evidence="2" type="ORF">Ga0123462_1124</name>
</gene>
<sequence>MKKTAFSNDIVNTCKQMGLNLKDLRINSFEDTQETMATRLGVSLRTYSRMEAGDPTVKIGTWLEAAKITRQIDRWISLFTEEKSLFDQFDQATNKTAKRKRVRKT</sequence>
<dbReference type="RefSeq" id="WP_100265386.1">
    <property type="nucleotide sequence ID" value="NZ_CP018800.1"/>
</dbReference>